<dbReference type="GO" id="GO:0017000">
    <property type="term" value="P:antibiotic biosynthetic process"/>
    <property type="evidence" value="ECO:0007669"/>
    <property type="project" value="UniProtKB-ARBA"/>
</dbReference>
<feature type="domain" description="AB hydrolase-1" evidence="3">
    <location>
        <begin position="155"/>
        <end position="330"/>
    </location>
</feature>
<dbReference type="Proteomes" id="UP001149163">
    <property type="component" value="Unassembled WGS sequence"/>
</dbReference>
<evidence type="ECO:0000259" key="3">
    <source>
        <dbReference type="Pfam" id="PF00561"/>
    </source>
</evidence>
<proteinExistence type="inferred from homology"/>
<gene>
    <name evidence="5" type="ORF">N7482_006173</name>
</gene>
<dbReference type="Pfam" id="PF00561">
    <property type="entry name" value="Abhydrolase_1"/>
    <property type="match status" value="1"/>
</dbReference>
<dbReference type="OrthoDB" id="425534at2759"/>
<comment type="similarity">
    <text evidence="1">Belongs to the peptidase S33 family.</text>
</comment>
<evidence type="ECO:0000313" key="6">
    <source>
        <dbReference type="Proteomes" id="UP001149163"/>
    </source>
</evidence>
<dbReference type="InterPro" id="IPR051601">
    <property type="entry name" value="Serine_prot/Carboxylest_S33"/>
</dbReference>
<dbReference type="RefSeq" id="XP_056543853.1">
    <property type="nucleotide sequence ID" value="XM_056688298.1"/>
</dbReference>
<reference evidence="5" key="1">
    <citation type="submission" date="2022-11" db="EMBL/GenBank/DDBJ databases">
        <authorList>
            <person name="Petersen C."/>
        </authorList>
    </citation>
    <scope>NUCLEOTIDE SEQUENCE</scope>
    <source>
        <strain evidence="5">IBT 26290</strain>
    </source>
</reference>
<keyword evidence="2 5" id="KW-0378">Hydrolase</keyword>
<dbReference type="EMBL" id="JAPQKN010000003">
    <property type="protein sequence ID" value="KAJ5167392.1"/>
    <property type="molecule type" value="Genomic_DNA"/>
</dbReference>
<evidence type="ECO:0000313" key="5">
    <source>
        <dbReference type="EMBL" id="KAJ5167392.1"/>
    </source>
</evidence>
<dbReference type="InterPro" id="IPR029058">
    <property type="entry name" value="AB_hydrolase_fold"/>
</dbReference>
<accession>A0A9W9I7S9</accession>
<dbReference type="Gene3D" id="3.40.50.1820">
    <property type="entry name" value="alpha/beta hydrolase"/>
    <property type="match status" value="1"/>
</dbReference>
<comment type="caution">
    <text evidence="5">The sequence shown here is derived from an EMBL/GenBank/DDBJ whole genome shotgun (WGS) entry which is preliminary data.</text>
</comment>
<dbReference type="Pfam" id="PF08386">
    <property type="entry name" value="Abhydrolase_4"/>
    <property type="match status" value="1"/>
</dbReference>
<evidence type="ECO:0000256" key="2">
    <source>
        <dbReference type="ARBA" id="ARBA00022801"/>
    </source>
</evidence>
<dbReference type="PANTHER" id="PTHR43248">
    <property type="entry name" value="2-SUCCINYL-6-HYDROXY-2,4-CYCLOHEXADIENE-1-CARBOXYLATE SYNTHASE"/>
    <property type="match status" value="1"/>
</dbReference>
<name>A0A9W9I7S9_9EURO</name>
<protein>
    <submittedName>
        <fullName evidence="5">Alpha/Beta hydrolase protein</fullName>
    </submittedName>
</protein>
<dbReference type="SUPFAM" id="SSF53474">
    <property type="entry name" value="alpha/beta-Hydrolases"/>
    <property type="match status" value="1"/>
</dbReference>
<dbReference type="InterPro" id="IPR000073">
    <property type="entry name" value="AB_hydrolase_1"/>
</dbReference>
<dbReference type="PANTHER" id="PTHR43248:SF25">
    <property type="entry name" value="AB HYDROLASE-1 DOMAIN-CONTAINING PROTEIN-RELATED"/>
    <property type="match status" value="1"/>
</dbReference>
<dbReference type="GO" id="GO:0016787">
    <property type="term" value="F:hydrolase activity"/>
    <property type="evidence" value="ECO:0007669"/>
    <property type="project" value="UniProtKB-KW"/>
</dbReference>
<dbReference type="InterPro" id="IPR013595">
    <property type="entry name" value="Pept_S33_TAP-like_C"/>
</dbReference>
<dbReference type="GeneID" id="81427474"/>
<evidence type="ECO:0000256" key="1">
    <source>
        <dbReference type="ARBA" id="ARBA00010088"/>
    </source>
</evidence>
<feature type="domain" description="Peptidase S33 tripeptidyl aminopeptidase-like C-terminal" evidence="4">
    <location>
        <begin position="515"/>
        <end position="598"/>
    </location>
</feature>
<evidence type="ECO:0000259" key="4">
    <source>
        <dbReference type="Pfam" id="PF08386"/>
    </source>
</evidence>
<dbReference type="AlphaFoldDB" id="A0A9W9I7S9"/>
<sequence length="612" mass="68864">MEKRKTLPYNSYQLRELWTPKLIVWANADDNRLLKSPFGSFPWKDDPFRFLPCTNSTVPPPLDDPNPQKTWGTLFDRDPDHWSWGQRVPDALVNSDPHANRGIYLCGYLDLPLDYLNRSDSRIVRLAVTKYQVSGLARLDSRDKILKANRKSERTIIIEPGGPGGSGTLSLWETAEQVSDRFSGGKYDVLGWDPRGVNISLPSASCFPHDALRDRWFSLARQYREVSNAIEQLELADALNNATFYACQTRLGDFGRFIGTASVARDLEEIRKAHGEDEVSGYFLSYGTGIAQTYANMFPDKVGRMILDGTEYVKDHRLLGGFGWTSLDNTTDIWRDGFLGECVNAGPEWCALAKPNAIDGGPVTLAELEARMTKLIGSLAIRPISAFTEESGPSLVTYSAFVEVLYSIMYNPRIWPDAAQMLYELEQGNATLAAKLLDTQWEYRPTIRKPTHGLNLNELPSLVICADSYDAPSPADGLRWWDRLWGEMTTESWIAGNSRFASVLPCRYYEKYWGSAAEVYRGDLNKTMKTPVLLIAETYDPATPLGNGRRLLRDMGQNARLIVHHGYGHTSRWDKSECTDRIGKAYILDGTLPDEAETNCYADGKPYISIQK</sequence>
<organism evidence="5 6">
    <name type="scientific">Penicillium canariense</name>
    <dbReference type="NCBI Taxonomy" id="189055"/>
    <lineage>
        <taxon>Eukaryota</taxon>
        <taxon>Fungi</taxon>
        <taxon>Dikarya</taxon>
        <taxon>Ascomycota</taxon>
        <taxon>Pezizomycotina</taxon>
        <taxon>Eurotiomycetes</taxon>
        <taxon>Eurotiomycetidae</taxon>
        <taxon>Eurotiales</taxon>
        <taxon>Aspergillaceae</taxon>
        <taxon>Penicillium</taxon>
    </lineage>
</organism>
<reference evidence="5" key="2">
    <citation type="journal article" date="2023" name="IMA Fungus">
        <title>Comparative genomic study of the Penicillium genus elucidates a diverse pangenome and 15 lateral gene transfer events.</title>
        <authorList>
            <person name="Petersen C."/>
            <person name="Sorensen T."/>
            <person name="Nielsen M.R."/>
            <person name="Sondergaard T.E."/>
            <person name="Sorensen J.L."/>
            <person name="Fitzpatrick D.A."/>
            <person name="Frisvad J.C."/>
            <person name="Nielsen K.L."/>
        </authorList>
    </citation>
    <scope>NUCLEOTIDE SEQUENCE</scope>
    <source>
        <strain evidence="5">IBT 26290</strain>
    </source>
</reference>
<keyword evidence="6" id="KW-1185">Reference proteome</keyword>
<dbReference type="GO" id="GO:0072330">
    <property type="term" value="P:monocarboxylic acid biosynthetic process"/>
    <property type="evidence" value="ECO:0007669"/>
    <property type="project" value="UniProtKB-ARBA"/>
</dbReference>